<feature type="repeat" description="ANK" evidence="6">
    <location>
        <begin position="1560"/>
        <end position="1581"/>
    </location>
</feature>
<keyword evidence="7" id="KW-0175">Coiled coil</keyword>
<evidence type="ECO:0000256" key="3">
    <source>
        <dbReference type="ARBA" id="ARBA00022786"/>
    </source>
</evidence>
<feature type="repeat" description="ANK" evidence="6">
    <location>
        <begin position="1399"/>
        <end position="1431"/>
    </location>
</feature>
<feature type="repeat" description="ANK" evidence="6">
    <location>
        <begin position="935"/>
        <end position="967"/>
    </location>
</feature>
<feature type="coiled-coil region" evidence="7">
    <location>
        <begin position="494"/>
        <end position="521"/>
    </location>
</feature>
<feature type="repeat" description="ANK" evidence="6">
    <location>
        <begin position="1233"/>
        <end position="1255"/>
    </location>
</feature>
<feature type="repeat" description="ANK" evidence="6">
    <location>
        <begin position="1034"/>
        <end position="1066"/>
    </location>
</feature>
<feature type="repeat" description="ANK" evidence="6">
    <location>
        <begin position="1100"/>
        <end position="1132"/>
    </location>
</feature>
<feature type="repeat" description="ANK" evidence="6">
    <location>
        <begin position="1494"/>
        <end position="1526"/>
    </location>
</feature>
<proteinExistence type="inferred from homology"/>
<dbReference type="PRINTS" id="PR01415">
    <property type="entry name" value="ANKYRIN"/>
</dbReference>
<feature type="repeat" description="ANK" evidence="6">
    <location>
        <begin position="1166"/>
        <end position="1198"/>
    </location>
</feature>
<evidence type="ECO:0000256" key="2">
    <source>
        <dbReference type="ARBA" id="ARBA00022737"/>
    </source>
</evidence>
<dbReference type="InterPro" id="IPR002110">
    <property type="entry name" value="Ankyrin_rpt"/>
</dbReference>
<name>A0A6J1PQ54_9HYME</name>
<feature type="repeat" description="ANK" evidence="6">
    <location>
        <begin position="1067"/>
        <end position="1099"/>
    </location>
</feature>
<comment type="pathway">
    <text evidence="1">Protein modification; protein ubiquitination.</text>
</comment>
<dbReference type="InterPro" id="IPR011990">
    <property type="entry name" value="TPR-like_helical_dom_sf"/>
</dbReference>
<dbReference type="PROSITE" id="PS50088">
    <property type="entry name" value="ANK_REPEAT"/>
    <property type="match status" value="30"/>
</dbReference>
<dbReference type="PANTHER" id="PTHR24173:SF74">
    <property type="entry name" value="ANKYRIN REPEAT DOMAIN-CONTAINING PROTEIN 16"/>
    <property type="match status" value="1"/>
</dbReference>
<feature type="repeat" description="ANK" evidence="6">
    <location>
        <begin position="1527"/>
        <end position="1559"/>
    </location>
</feature>
<evidence type="ECO:0000256" key="6">
    <source>
        <dbReference type="PROSITE-ProRule" id="PRU00023"/>
    </source>
</evidence>
<dbReference type="InterPro" id="IPR036770">
    <property type="entry name" value="Ankyrin_rpt-contain_sf"/>
</dbReference>
<protein>
    <submittedName>
        <fullName evidence="9">Uncharacterized protein LOC112454357 isoform X1</fullName>
    </submittedName>
</protein>
<feature type="repeat" description="ANK" evidence="6">
    <location>
        <begin position="902"/>
        <end position="934"/>
    </location>
</feature>
<dbReference type="PANTHER" id="PTHR24173">
    <property type="entry name" value="ANKYRIN REPEAT CONTAINING"/>
    <property type="match status" value="1"/>
</dbReference>
<dbReference type="PROSITE" id="PS50297">
    <property type="entry name" value="ANK_REP_REGION"/>
    <property type="match status" value="25"/>
</dbReference>
<feature type="repeat" description="ANK" evidence="6">
    <location>
        <begin position="1133"/>
        <end position="1165"/>
    </location>
</feature>
<evidence type="ECO:0000256" key="1">
    <source>
        <dbReference type="ARBA" id="ARBA00004906"/>
    </source>
</evidence>
<comment type="similarity">
    <text evidence="5">Belongs to the fem-1 family.</text>
</comment>
<feature type="repeat" description="ANK" evidence="6">
    <location>
        <begin position="1300"/>
        <end position="1332"/>
    </location>
</feature>
<feature type="repeat" description="ANK" evidence="6">
    <location>
        <begin position="1199"/>
        <end position="1221"/>
    </location>
</feature>
<feature type="repeat" description="ANK" evidence="6">
    <location>
        <begin position="1663"/>
        <end position="1695"/>
    </location>
</feature>
<keyword evidence="4 6" id="KW-0040">ANK repeat</keyword>
<feature type="repeat" description="ANK" evidence="6">
    <location>
        <begin position="869"/>
        <end position="901"/>
    </location>
</feature>
<evidence type="ECO:0000256" key="5">
    <source>
        <dbReference type="ARBA" id="ARBA00038500"/>
    </source>
</evidence>
<feature type="repeat" description="ANK" evidence="6">
    <location>
        <begin position="2355"/>
        <end position="2387"/>
    </location>
</feature>
<dbReference type="Pfam" id="PF00023">
    <property type="entry name" value="Ank"/>
    <property type="match status" value="4"/>
</dbReference>
<feature type="repeat" description="ANK" evidence="6">
    <location>
        <begin position="1461"/>
        <end position="1493"/>
    </location>
</feature>
<keyword evidence="8" id="KW-1185">Reference proteome</keyword>
<dbReference type="Gene3D" id="1.25.40.10">
    <property type="entry name" value="Tetratricopeptide repeat domain"/>
    <property type="match status" value="2"/>
</dbReference>
<organism evidence="8 9">
    <name type="scientific">Temnothorax curvispinosus</name>
    <dbReference type="NCBI Taxonomy" id="300111"/>
    <lineage>
        <taxon>Eukaryota</taxon>
        <taxon>Metazoa</taxon>
        <taxon>Ecdysozoa</taxon>
        <taxon>Arthropoda</taxon>
        <taxon>Hexapoda</taxon>
        <taxon>Insecta</taxon>
        <taxon>Pterygota</taxon>
        <taxon>Neoptera</taxon>
        <taxon>Endopterygota</taxon>
        <taxon>Hymenoptera</taxon>
        <taxon>Apocrita</taxon>
        <taxon>Aculeata</taxon>
        <taxon>Formicoidea</taxon>
        <taxon>Formicidae</taxon>
        <taxon>Myrmicinae</taxon>
        <taxon>Temnothorax</taxon>
    </lineage>
</organism>
<dbReference type="SUPFAM" id="SSF48452">
    <property type="entry name" value="TPR-like"/>
    <property type="match status" value="1"/>
</dbReference>
<dbReference type="Proteomes" id="UP000504618">
    <property type="component" value="Unplaced"/>
</dbReference>
<feature type="repeat" description="ANK" evidence="6">
    <location>
        <begin position="1366"/>
        <end position="1398"/>
    </location>
</feature>
<dbReference type="SMART" id="SM00248">
    <property type="entry name" value="ANK"/>
    <property type="match status" value="37"/>
</dbReference>
<accession>A0A6J1PQ54</accession>
<dbReference type="InterPro" id="IPR019734">
    <property type="entry name" value="TPR_rpt"/>
</dbReference>
<sequence length="2474" mass="278055">MKKRARKFCLQVLTGLEKVVSENNIDSLKKLSNLIDNISNVEDQITLRNYYDNASNPVRSTNLVILACKHNKVKILEYLFDSDSRILNNLSVVIGRNTILPYDEDETRHNAFYYAIRSCDVELLDTLISKWPVNYFAVNLGELDEILSRTYEELKLKDVPLSDEMEIFVHNKLVNLRFFPNTFRQDQKVKNCLTNIRERIELTLQNINMLKTDYSNTKKIDKRFLFVAKFIAINIHILKRQLKSTYDRLPWEEMEFCLVSFVSSHTKREEINLFYNATLNKNKILNHLENFAEKLKNEKESVNINKLPNLKREKVVAKIINSCFQFKELYNDYQQIRDIHSLMKISDCIKLALSADPKEKEEQLIIIRVLQVIGEHLKNTLESPKLSNTTSEFLLLSLPKNTRKIIIDLRNSLSHAHSLSKRTEIEENTDVGFFAGLLNDIKKIDIVITDILYSKKIQTVRMLLKRIADSENLSDIKETDKILSNVKLDEIISADLKMMEYKKLEKLIKELSDNITDKTDHEKKLFNEINKIINCGTQLENIKTDYIRGFRLLGAISFCHDIRGIKCFANTTLKNMTLKIKPNSFKEIAKLFTEIYRSIEPRIRYDNLDKLIYEIFFYISEFGTIDIKWIEKLREMLNEKGSCIPTHKQWNTYNVTEETYNNNLLASKISELKNILGKNALSGQVIEKLLFYKKDKKLQTIVEMLVLDIMSILGSFKHYLENNLFFLDDNTPILIGKCLRNHLAHDNALVNVLLFDPSIEVVLNAKKLTEKNIIRNKKKIGKLVSDDFCRLRKKYNQDLDTISNQEKMIAALEEGNLENLKNCLKNGADINARSINSWATLHFAAKGSSPEVIKFILDQNLSVDVKDINGQSPLHIAAAHGRKNIVEFFIKAGLHVDDLDNSLKTPLHVAAQNGHKDTVVVLLKNKANTIAKDETGLSPLYHAIMNNHIAVAKILFKKYVNVDINENIDGFTPLHVAAKGGHLELVNFLLQNKADVNARNDMYSTPLHGAASNCLEVVSALILNGANVNARSISGITPLHCAVDYGHEKIVNILLEHGANVNAVDIDNETPLILAAIYGHEEIVKTLLKSKANANIANVASMTPLHFAAQNGHLGIVVALLKHIFDICAKDRNNITPLYCTAKSSHKEISELLIEKEAKINAKTNNNVTPLCTAALKGHKNVIHLLIDKETEVNVKNNDGCTPLHLAALNDHKDIVKLLIESKKTEVDAITDDGITPLHMAVVKGHKDIVDLLIKSKKAEVDAKTYNGNTLLHLAATKGHKDIVDLLIENQAKVNATAKDDSTPLHLAALEGHKGIVDLLIKNKAKVDAKTNNGNTPLHLAAFNGHKDIVDLLIKNQAKVNTTAKDNFTPLHTAVTAGHKEIVEILAANGANVNIRTNNNMTPLLSAIKYNHKEIVKVLISNGVKVNEEGIKLLSSAVLAANTDIIEILLDKVDVDVKDSKNVAPLHLAAIKGHKNVVKVLLKKGATLDAITVDNLTPLCFAAQEGYEEIVEILIAHGANFNFKSYKNLTPLHIAATHGHGNVVKVLLDNKANINVKDNKNRTPLELAVAHGHLEVVKMLLLQDYEKIDINAKSNDDWTILHIASQRNNLEMVKYLVDDIGFNVNAINAFGSKPIHIAAREGCKDTVEFFLSKGLSINELDAANKTLLHYAVENGQLKVAKYLITQGADVNAKDHNGLTPMHIAANFSYKDVIEVLLKNGAVYNAVDHTCKKPLKMSNDENVINLLESTEKLFEAVKRNGSSDVENYIKAGAVVNAKNVNGTSLHYVAWKGYDSIVNTLLQNKADPNAVGKKGYTPLHYAAKFSHLKIVKLLLSNGAVYNAVSDDGKTPSDFTVDKSITSLFILLSDLFENIKNDNSQVINDLNKIKKINTVKAIMNACDRENKTLIVAAVHNNFSEVEQLKEVSQDGVSAQINVGLMFYNRGDYCRALCIFESVFEKRKEILGSDNPGTLDIQTYIGNVLYAQGAYQEALNTFEEIFQKQKEILGLNNKNTLSTRSTIALVLYELGRNKEAFNICQEICPKQEEILGPNHLDTLDSQFRMALVLDAQKKYEEALNIYRTVFEKSKTILSADDPTVLCIQENMAVVLANQGELEKALTIYKDVYERKKAVLGINHCRTLTTLHDIGLIFDKQKDYYKALTTFQKVLDDRKKVLGKNHRETLNTQYCIANVLLAKFKLFDALRAYTECLDQMKDIFGPSHPTVLDILNKIEYINYIFKFTGYERRDILLYLQKDIYIAASNGDIQTVQRLLKDGADANDKDIDGRTPLHYAVSNEQASVVNILLKNRADVTQVTNKGNTPLHTATSKGYKEIVEVLLKHVSHDKLNNFINAKTAASGATSLHVAAKNGFLDVTKSLLKRGAIYNIKNNEGKTPLDLSKDQNVNDLLKLVEELFKDAKNGNLEIISKLKAIKSDDYVVATNVRNNQGYTLLQVAIANRHKNVANKLLKMLKKLNKY</sequence>
<dbReference type="SUPFAM" id="SSF48403">
    <property type="entry name" value="Ankyrin repeat"/>
    <property type="match status" value="5"/>
</dbReference>
<reference evidence="9" key="1">
    <citation type="submission" date="2025-08" db="UniProtKB">
        <authorList>
            <consortium name="RefSeq"/>
        </authorList>
    </citation>
    <scope>IDENTIFICATION</scope>
    <source>
        <tissue evidence="9">Whole body</tissue>
    </source>
</reference>
<feature type="repeat" description="ANK" evidence="6">
    <location>
        <begin position="1267"/>
        <end position="1299"/>
    </location>
</feature>
<evidence type="ECO:0000313" key="9">
    <source>
        <dbReference type="RefSeq" id="XP_024871463.1"/>
    </source>
</evidence>
<dbReference type="Pfam" id="PF13637">
    <property type="entry name" value="Ank_4"/>
    <property type="match status" value="1"/>
</dbReference>
<dbReference type="SMART" id="SM00028">
    <property type="entry name" value="TPR"/>
    <property type="match status" value="6"/>
</dbReference>
<keyword evidence="2" id="KW-0677">Repeat</keyword>
<feature type="repeat" description="ANK" evidence="6">
    <location>
        <begin position="1812"/>
        <end position="1844"/>
    </location>
</feature>
<evidence type="ECO:0000256" key="4">
    <source>
        <dbReference type="ARBA" id="ARBA00023043"/>
    </source>
</evidence>
<feature type="repeat" description="ANK" evidence="6">
    <location>
        <begin position="2315"/>
        <end position="2338"/>
    </location>
</feature>
<dbReference type="GeneID" id="112454357"/>
<feature type="repeat" description="ANK" evidence="6">
    <location>
        <begin position="1696"/>
        <end position="1728"/>
    </location>
</feature>
<dbReference type="Pfam" id="PF12796">
    <property type="entry name" value="Ank_2"/>
    <property type="match status" value="10"/>
</dbReference>
<feature type="repeat" description="ANK" evidence="6">
    <location>
        <begin position="969"/>
        <end position="1001"/>
    </location>
</feature>
<dbReference type="Pfam" id="PF13424">
    <property type="entry name" value="TPR_12"/>
    <property type="match status" value="3"/>
</dbReference>
<dbReference type="OrthoDB" id="7616244at2759"/>
<feature type="repeat" description="ANK" evidence="6">
    <location>
        <begin position="2254"/>
        <end position="2281"/>
    </location>
</feature>
<feature type="repeat" description="ANK" evidence="6">
    <location>
        <begin position="1333"/>
        <end position="1365"/>
    </location>
</feature>
<dbReference type="Pfam" id="PF13857">
    <property type="entry name" value="Ank_5"/>
    <property type="match status" value="1"/>
</dbReference>
<feature type="repeat" description="ANK" evidence="6">
    <location>
        <begin position="1779"/>
        <end position="1811"/>
    </location>
</feature>
<dbReference type="Gene3D" id="1.25.40.20">
    <property type="entry name" value="Ankyrin repeat-containing domain"/>
    <property type="match status" value="15"/>
</dbReference>
<keyword evidence="3" id="KW-0833">Ubl conjugation pathway</keyword>
<feature type="repeat" description="ANK" evidence="6">
    <location>
        <begin position="1630"/>
        <end position="1662"/>
    </location>
</feature>
<feature type="repeat" description="ANK" evidence="6">
    <location>
        <begin position="836"/>
        <end position="868"/>
    </location>
</feature>
<feature type="repeat" description="ANK" evidence="6">
    <location>
        <begin position="2282"/>
        <end position="2314"/>
    </location>
</feature>
<dbReference type="RefSeq" id="XP_024871463.1">
    <property type="nucleotide sequence ID" value="XM_025015695.1"/>
</dbReference>
<evidence type="ECO:0000256" key="7">
    <source>
        <dbReference type="SAM" id="Coils"/>
    </source>
</evidence>
<gene>
    <name evidence="9" type="primary">LOC112454357</name>
</gene>
<evidence type="ECO:0000313" key="8">
    <source>
        <dbReference type="Proteomes" id="UP000504618"/>
    </source>
</evidence>